<keyword evidence="4 8" id="KW-1003">Cell membrane</keyword>
<evidence type="ECO:0000256" key="4">
    <source>
        <dbReference type="ARBA" id="ARBA00022475"/>
    </source>
</evidence>
<feature type="transmembrane region" description="Helical" evidence="8">
    <location>
        <begin position="194"/>
        <end position="216"/>
    </location>
</feature>
<proteinExistence type="inferred from homology"/>
<feature type="transmembrane region" description="Helical" evidence="8">
    <location>
        <begin position="12"/>
        <end position="38"/>
    </location>
</feature>
<evidence type="ECO:0000256" key="7">
    <source>
        <dbReference type="ARBA" id="ARBA00023136"/>
    </source>
</evidence>
<dbReference type="EMBL" id="CP046455">
    <property type="protein sequence ID" value="QGU06144.1"/>
    <property type="molecule type" value="Genomic_DNA"/>
</dbReference>
<protein>
    <recommendedName>
        <fullName evidence="8">Probable membrane transporter protein</fullName>
    </recommendedName>
</protein>
<evidence type="ECO:0000256" key="8">
    <source>
        <dbReference type="RuleBase" id="RU363041"/>
    </source>
</evidence>
<evidence type="ECO:0000256" key="3">
    <source>
        <dbReference type="ARBA" id="ARBA00022448"/>
    </source>
</evidence>
<sequence>MVELEVGGWAILIFGALLAGWVDAVIGGGGLVLIPLLLAVAPGLAPASALATNKLAAVFGTASAAFTLMRRIRPSRALLLGYIPLAVVCAGGGALAASLIQASVMRPVIIVLMLAVGIFVAFRPSFGGGESGELPARGWRRWVALGGVGLVAAYDGVFGPGTGMFLIMLFTSVLSQNFLSSAAMAKVVNTATNFGALLIFALNGHVWWTLGLVLAVANIAGAQMGAKTVLGGGIRFIRVALLTMVVVMGVYLSYQQFSLG</sequence>
<dbReference type="AlphaFoldDB" id="A0A6B8VXS9"/>
<keyword evidence="3" id="KW-0813">Transport</keyword>
<organism evidence="9 10">
    <name type="scientific">Corynebacterium occultum</name>
    <dbReference type="NCBI Taxonomy" id="2675219"/>
    <lineage>
        <taxon>Bacteria</taxon>
        <taxon>Bacillati</taxon>
        <taxon>Actinomycetota</taxon>
        <taxon>Actinomycetes</taxon>
        <taxon>Mycobacteriales</taxon>
        <taxon>Corynebacteriaceae</taxon>
        <taxon>Corynebacterium</taxon>
    </lineage>
</organism>
<evidence type="ECO:0000256" key="2">
    <source>
        <dbReference type="ARBA" id="ARBA00009142"/>
    </source>
</evidence>
<accession>A0A6B8VXS9</accession>
<feature type="transmembrane region" description="Helical" evidence="8">
    <location>
        <begin position="236"/>
        <end position="254"/>
    </location>
</feature>
<feature type="transmembrane region" description="Helical" evidence="8">
    <location>
        <begin position="78"/>
        <end position="98"/>
    </location>
</feature>
<evidence type="ECO:0000256" key="5">
    <source>
        <dbReference type="ARBA" id="ARBA00022692"/>
    </source>
</evidence>
<feature type="transmembrane region" description="Helical" evidence="8">
    <location>
        <begin position="142"/>
        <end position="174"/>
    </location>
</feature>
<dbReference type="PANTHER" id="PTHR30269:SF0">
    <property type="entry name" value="MEMBRANE TRANSPORTER PROTEIN YFCA-RELATED"/>
    <property type="match status" value="1"/>
</dbReference>
<keyword evidence="6 8" id="KW-1133">Transmembrane helix</keyword>
<reference evidence="9 10" key="1">
    <citation type="submission" date="2019-11" db="EMBL/GenBank/DDBJ databases">
        <title>Complete genome sequence of Corynebacterium kalinowskii 1959, a novel Corynebacterium species isolated from soil of a small paddock in Vilsendorf, Germany.</title>
        <authorList>
            <person name="Schaffert L."/>
            <person name="Ruwe M."/>
            <person name="Milse J."/>
            <person name="Hanuschka K."/>
            <person name="Ortseifen V."/>
            <person name="Droste J."/>
            <person name="Brandt D."/>
            <person name="Schlueter L."/>
            <person name="Kutter Y."/>
            <person name="Vinke S."/>
            <person name="Viehoefer P."/>
            <person name="Jacob L."/>
            <person name="Luebke N.-C."/>
            <person name="Schulte-Berndt E."/>
            <person name="Hain C."/>
            <person name="Linder M."/>
            <person name="Schmidt P."/>
            <person name="Wollenschlaeger L."/>
            <person name="Luttermann T."/>
            <person name="Thieme E."/>
            <person name="Hassa J."/>
            <person name="Haak M."/>
            <person name="Wittchen M."/>
            <person name="Mentz A."/>
            <person name="Persicke M."/>
            <person name="Busche T."/>
            <person name="Ruckert C."/>
        </authorList>
    </citation>
    <scope>NUCLEOTIDE SEQUENCE [LARGE SCALE GENOMIC DNA]</scope>
    <source>
        <strain evidence="9 10">2039</strain>
    </source>
</reference>
<comment type="similarity">
    <text evidence="2 8">Belongs to the 4-toluene sulfonate uptake permease (TSUP) (TC 2.A.102) family.</text>
</comment>
<name>A0A6B8VXS9_9CORY</name>
<dbReference type="InterPro" id="IPR002781">
    <property type="entry name" value="TM_pro_TauE-like"/>
</dbReference>
<dbReference type="Proteomes" id="UP000424462">
    <property type="component" value="Chromosome"/>
</dbReference>
<dbReference type="GO" id="GO:0005886">
    <property type="term" value="C:plasma membrane"/>
    <property type="evidence" value="ECO:0007669"/>
    <property type="project" value="UniProtKB-SubCell"/>
</dbReference>
<comment type="subcellular location">
    <subcellularLocation>
        <location evidence="1 8">Cell membrane</location>
        <topology evidence="1 8">Multi-pass membrane protein</topology>
    </subcellularLocation>
</comment>
<feature type="transmembrane region" description="Helical" evidence="8">
    <location>
        <begin position="104"/>
        <end position="122"/>
    </location>
</feature>
<keyword evidence="10" id="KW-1185">Reference proteome</keyword>
<evidence type="ECO:0000313" key="9">
    <source>
        <dbReference type="EMBL" id="QGU06144.1"/>
    </source>
</evidence>
<keyword evidence="5 8" id="KW-0812">Transmembrane</keyword>
<dbReference type="Pfam" id="PF01925">
    <property type="entry name" value="TauE"/>
    <property type="match status" value="1"/>
</dbReference>
<dbReference type="KEGG" id="cok:COCCU_00880"/>
<dbReference type="InterPro" id="IPR052017">
    <property type="entry name" value="TSUP"/>
</dbReference>
<evidence type="ECO:0000313" key="10">
    <source>
        <dbReference type="Proteomes" id="UP000424462"/>
    </source>
</evidence>
<gene>
    <name evidence="9" type="ORF">COCCU_00880</name>
</gene>
<dbReference type="RefSeq" id="WP_156229747.1">
    <property type="nucleotide sequence ID" value="NZ_CP046455.1"/>
</dbReference>
<keyword evidence="7 8" id="KW-0472">Membrane</keyword>
<dbReference type="PANTHER" id="PTHR30269">
    <property type="entry name" value="TRANSMEMBRANE PROTEIN YFCA"/>
    <property type="match status" value="1"/>
</dbReference>
<feature type="transmembrane region" description="Helical" evidence="8">
    <location>
        <begin position="44"/>
        <end position="66"/>
    </location>
</feature>
<evidence type="ECO:0000256" key="6">
    <source>
        <dbReference type="ARBA" id="ARBA00022989"/>
    </source>
</evidence>
<evidence type="ECO:0000256" key="1">
    <source>
        <dbReference type="ARBA" id="ARBA00004651"/>
    </source>
</evidence>